<evidence type="ECO:0000313" key="2">
    <source>
        <dbReference type="Proteomes" id="UP000002878"/>
    </source>
</evidence>
<dbReference type="AlphaFoldDB" id="I2C6D0"/>
<accession>I2C6D0</accession>
<reference evidence="1 2" key="1">
    <citation type="journal article" date="2012" name="J. Biotechnol.">
        <title>Genome sequence of the plant growth promoting strain Bacillus amyloliquefaciens subsp. plantarum B9601-Y2 and expression of mersacidin and other secondary metabolites.</title>
        <authorList>
            <person name="He P."/>
            <person name="Hao K."/>
            <person name="Blom J."/>
            <person name="Ruckert C."/>
            <person name="Vater J."/>
            <person name="Mao Z."/>
            <person name="Wu Y."/>
            <person name="Hou M."/>
            <person name="He P."/>
            <person name="He Y."/>
            <person name="Borriss R."/>
        </authorList>
    </citation>
    <scope>NUCLEOTIDE SEQUENCE [LARGE SCALE GENOMIC DNA]</scope>
    <source>
        <strain evidence="1">Y2</strain>
    </source>
</reference>
<gene>
    <name evidence="1" type="ORF">MUS_2258</name>
</gene>
<name>I2C6D0_BACAY</name>
<organism evidence="1 2">
    <name type="scientific">Bacillus amyloliquefaciens (strain Y2)</name>
    <name type="common">Bacillus amyloliquefaciens subsp. plantarum (strain B9601-Y2)</name>
    <dbReference type="NCBI Taxonomy" id="1155777"/>
    <lineage>
        <taxon>Bacteria</taxon>
        <taxon>Bacillati</taxon>
        <taxon>Bacillota</taxon>
        <taxon>Bacilli</taxon>
        <taxon>Bacillales</taxon>
        <taxon>Bacillaceae</taxon>
        <taxon>Bacillus</taxon>
        <taxon>Bacillus amyloliquefaciens group</taxon>
    </lineage>
</organism>
<protein>
    <submittedName>
        <fullName evidence="1">Uncharacterized protein</fullName>
    </submittedName>
</protein>
<evidence type="ECO:0000313" key="1">
    <source>
        <dbReference type="EMBL" id="AFJ62204.1"/>
    </source>
</evidence>
<dbReference type="EMBL" id="CP003332">
    <property type="protein sequence ID" value="AFJ62204.1"/>
    <property type="molecule type" value="Genomic_DNA"/>
</dbReference>
<dbReference type="KEGG" id="bqy:MUS_2258"/>
<sequence>MTKTHIIIRPAAAKQPFFFFSTVFHPQFQEHYDFFIMTQMNARNQAETRI</sequence>
<dbReference type="Proteomes" id="UP000002878">
    <property type="component" value="Chromosome"/>
</dbReference>
<dbReference type="HOGENOM" id="CLU_3114188_0_0_9"/>
<proteinExistence type="predicted"/>
<dbReference type="PATRIC" id="fig|1126211.3.peg.2155"/>